<proteinExistence type="predicted"/>
<keyword evidence="2" id="KW-1185">Reference proteome</keyword>
<comment type="caution">
    <text evidence="1">The sequence shown here is derived from an EMBL/GenBank/DDBJ whole genome shotgun (WGS) entry which is preliminary data.</text>
</comment>
<organism evidence="1 2">
    <name type="scientific">Thelohanellus kitauei</name>
    <name type="common">Myxosporean</name>
    <dbReference type="NCBI Taxonomy" id="669202"/>
    <lineage>
        <taxon>Eukaryota</taxon>
        <taxon>Metazoa</taxon>
        <taxon>Cnidaria</taxon>
        <taxon>Myxozoa</taxon>
        <taxon>Myxosporea</taxon>
        <taxon>Bivalvulida</taxon>
        <taxon>Platysporina</taxon>
        <taxon>Myxobolidae</taxon>
        <taxon>Thelohanellus</taxon>
    </lineage>
</organism>
<sequence>MAVARFRMVCDLNAPSRIRRSESPASGPSSFWSSSSLISISVPNFRTNLDSAELPTVTALKPELLQLQQLTCALRVVKTNAGTRAPPKNQCVSKYPQGKRAFKILSDACVKVWLARARKLLHSQLWVVRSRRACF</sequence>
<protein>
    <submittedName>
        <fullName evidence="1">Uncharacterized protein</fullName>
    </submittedName>
</protein>
<evidence type="ECO:0000313" key="2">
    <source>
        <dbReference type="Proteomes" id="UP000031668"/>
    </source>
</evidence>
<dbReference type="AlphaFoldDB" id="A0A0C2J137"/>
<gene>
    <name evidence="1" type="ORF">RF11_08994</name>
</gene>
<name>A0A0C2J137_THEKT</name>
<dbReference type="Proteomes" id="UP000031668">
    <property type="component" value="Unassembled WGS sequence"/>
</dbReference>
<evidence type="ECO:0000313" key="1">
    <source>
        <dbReference type="EMBL" id="KII62817.1"/>
    </source>
</evidence>
<reference evidence="1 2" key="1">
    <citation type="journal article" date="2014" name="Genome Biol. Evol.">
        <title>The genome of the myxosporean Thelohanellus kitauei shows adaptations to nutrient acquisition within its fish host.</title>
        <authorList>
            <person name="Yang Y."/>
            <person name="Xiong J."/>
            <person name="Zhou Z."/>
            <person name="Huo F."/>
            <person name="Miao W."/>
            <person name="Ran C."/>
            <person name="Liu Y."/>
            <person name="Zhang J."/>
            <person name="Feng J."/>
            <person name="Wang M."/>
            <person name="Wang M."/>
            <person name="Wang L."/>
            <person name="Yao B."/>
        </authorList>
    </citation>
    <scope>NUCLEOTIDE SEQUENCE [LARGE SCALE GENOMIC DNA]</scope>
    <source>
        <strain evidence="1">Wuqing</strain>
    </source>
</reference>
<dbReference type="EMBL" id="JWZT01004873">
    <property type="protein sequence ID" value="KII62817.1"/>
    <property type="molecule type" value="Genomic_DNA"/>
</dbReference>
<accession>A0A0C2J137</accession>